<reference evidence="2" key="1">
    <citation type="journal article" date="2014" name="Nucleic Acids Res.">
        <title>The evolutionary dynamics of variant antigen genes in Babesia reveal a history of genomic innovation underlying host-parasite interaction.</title>
        <authorList>
            <person name="Jackson A.P."/>
            <person name="Otto T.D."/>
            <person name="Darby A."/>
            <person name="Ramaprasad A."/>
            <person name="Xia D."/>
            <person name="Echaide I.E."/>
            <person name="Farber M."/>
            <person name="Gahlot S."/>
            <person name="Gamble J."/>
            <person name="Gupta D."/>
            <person name="Gupta Y."/>
            <person name="Jackson L."/>
            <person name="Malandrin L."/>
            <person name="Malas T.B."/>
            <person name="Moussa E."/>
            <person name="Nair M."/>
            <person name="Reid A.J."/>
            <person name="Sanders M."/>
            <person name="Sharma J."/>
            <person name="Tracey A."/>
            <person name="Quail M.A."/>
            <person name="Weir W."/>
            <person name="Wastling J.M."/>
            <person name="Hall N."/>
            <person name="Willadsen P."/>
            <person name="Lingelbach K."/>
            <person name="Shiels B."/>
            <person name="Tait A."/>
            <person name="Berriman M."/>
            <person name="Allred D.R."/>
            <person name="Pain A."/>
        </authorList>
    </citation>
    <scope>NUCLEOTIDE SEQUENCE</scope>
    <source>
        <strain evidence="2">1802A</strain>
    </source>
</reference>
<sequence>MNLREAQSSCEYEGLRLPPVTVNEIELRVPNFKGNFIDPLWRLLKEGDPNDEIRELHNITIYSDWKDLPNFRFRIMFFPVCPHSDIGADLSDFRISAYVESTHKEDWPENWICYGTRFCMFVFNHKNVYTSIYKKDSFNFSNTECDRGWQGILTHAQLLDGGFLSAGGDLLLRAGVYPMGSEVNRAPREHSYNSRKHTGYVGLQNHGATCYMNALLQSLYSITKFRKAVYLLDFREDEMIAEKSFEIMKRLEARRYDCMPLIESCMDNQKSSKRKSMDYDDLNGDIDEVGMDDVLDPCFEGDIDERECCAILMDEEEEQKKVPSVSLALQNLFYKLHYASHAPPCKELMRSFGWDSSDMFTQQDSHELLKLLLDKMEEQMKGTPVEGSVKHMFEGEMETYIECIDIDYKSCRKETFEDIQLDIQGCSDIYESLKKLTEAEILSGDNMYEAEGHGKQRARKGIRFLKFPPVCVFLLKRFTFDLQRMDTVKLNDRFEFYKEIDLSPFCPGTGSYVLQAVSVHHGSINSGHYYAFAASDKGEWHRFDDESVYKVSEYSVIGDNFGGEEADCYNYCAPDDNIPKPFRRPKNYNAYILIYVLKSAANDILGECDPVKEKYSMIARCRLEERLSITRRRIRERLNQFIKIKIFEKCDFEGQRFMDQPFMGWRGGKIIQFERSKTLEDALRYLCYHVLGTNCPTNVCAPENFHVMGLSRSTHRFYCLSDIKDQYNSPSDTLQSLISLIRRDAFQVYDPTIYILYVPRSIPYALSGPTSCPLLFVKYFDIFADNPDADSIICLDLVYVLPNRSISQVAGVILRKLLVFMREGLVTPHKMADLDRCVSRLESLEGDCKSGRAMDAEIDQVMHEESLHVNWYVELTGLYESVALNKTLMDQQVGNGDLLVFNLRPNESIRRLVEETDSKFALKEDFEPTYPVVEGVSRGPFVHCSDEYLQNCAEVGNIVSSQVGTLNELCSEWAKIAEGEIAKNQKVNIFPIYDFPSFIDWRLSVVTITFKLYNPLENLGSWMNCCNAVIRDPGSSSDPGLNSAEDLQFGAENVKTMQFRFDLRIPCKHALRYVCWSMGVDPAHVLFYAHQPNRLESIWLSPVSLDDFCHRDGSLGYVQKPLSELFTTLGIVVRQDADLGVSMMRSASISSNAQCSDNSIESVQAADMNNVNEGPVDSSGTIALPSVSGSISNVRGMDICTDNLDPSEVGPRMSLRSSVNQPMDTEKQNNVVCMAVLPQCYREFAVKDDGTSLNFIAQIFNRRVEVIASCMGNVSVDTTVGDMCDMMSSVLPFNSKVNLRLVECISDTFVVVESSKLVRELPQYTNHNIRNLFAAPLRFEPDWTFEERDLLQSKEYVALTVMHQTPDHETFGHSFQVLVKQHWTLGEIKGAIKDKLCLPKREWDRWSFFQQLDGYNRAWKANDEALDWDKSQDIKLLAEHPKPYEKSRSYCGMRIA</sequence>
<dbReference type="GO" id="GO:0031647">
    <property type="term" value="P:regulation of protein stability"/>
    <property type="evidence" value="ECO:0007669"/>
    <property type="project" value="TreeGrafter"/>
</dbReference>
<dbReference type="GO" id="GO:0005634">
    <property type="term" value="C:nucleus"/>
    <property type="evidence" value="ECO:0007669"/>
    <property type="project" value="TreeGrafter"/>
</dbReference>
<keyword evidence="3" id="KW-1185">Reference proteome</keyword>
<organism evidence="2 3">
    <name type="scientific">Babesia divergens</name>
    <dbReference type="NCBI Taxonomy" id="32595"/>
    <lineage>
        <taxon>Eukaryota</taxon>
        <taxon>Sar</taxon>
        <taxon>Alveolata</taxon>
        <taxon>Apicomplexa</taxon>
        <taxon>Aconoidasida</taxon>
        <taxon>Piroplasmida</taxon>
        <taxon>Babesiidae</taxon>
        <taxon>Babesia</taxon>
    </lineage>
</organism>
<dbReference type="PROSITE" id="PS00972">
    <property type="entry name" value="USP_1"/>
    <property type="match status" value="1"/>
</dbReference>
<name>A0AAD9GD38_BABDI</name>
<dbReference type="InterPro" id="IPR038765">
    <property type="entry name" value="Papain-like_cys_pep_sf"/>
</dbReference>
<accession>A0AAD9GD38</accession>
<dbReference type="PANTHER" id="PTHR24006:SF644">
    <property type="entry name" value="UBIQUITIN CARBOXYL-TERMINAL HYDROLASE 7"/>
    <property type="match status" value="1"/>
</dbReference>
<dbReference type="InterPro" id="IPR002083">
    <property type="entry name" value="MATH/TRAF_dom"/>
</dbReference>
<dbReference type="Gene3D" id="3.90.70.10">
    <property type="entry name" value="Cysteine proteinases"/>
    <property type="match status" value="1"/>
</dbReference>
<dbReference type="CDD" id="cd00121">
    <property type="entry name" value="MATH"/>
    <property type="match status" value="1"/>
</dbReference>
<dbReference type="Gene3D" id="2.60.210.10">
    <property type="entry name" value="Apoptosis, Tumor Necrosis Factor Receptor Associated Protein 2, Chain A"/>
    <property type="match status" value="1"/>
</dbReference>
<dbReference type="EMBL" id="JAHBMH010000044">
    <property type="protein sequence ID" value="KAK1936061.1"/>
    <property type="molecule type" value="Genomic_DNA"/>
</dbReference>
<evidence type="ECO:0000259" key="1">
    <source>
        <dbReference type="PROSITE" id="PS50235"/>
    </source>
</evidence>
<evidence type="ECO:0000313" key="3">
    <source>
        <dbReference type="Proteomes" id="UP001195914"/>
    </source>
</evidence>
<comment type="caution">
    <text evidence="2">The sequence shown here is derived from an EMBL/GenBank/DDBJ whole genome shotgun (WGS) entry which is preliminary data.</text>
</comment>
<dbReference type="InterPro" id="IPR018200">
    <property type="entry name" value="USP_CS"/>
</dbReference>
<dbReference type="InterPro" id="IPR008974">
    <property type="entry name" value="TRAF-like"/>
</dbReference>
<keyword evidence="2" id="KW-0378">Hydrolase</keyword>
<gene>
    <name evidence="2" type="ORF">X943_001203</name>
</gene>
<protein>
    <submittedName>
        <fullName evidence="2">Ubiquitin carboxyl-terminal hydrolase</fullName>
    </submittedName>
</protein>
<dbReference type="Pfam" id="PF00443">
    <property type="entry name" value="UCH"/>
    <property type="match status" value="1"/>
</dbReference>
<dbReference type="Proteomes" id="UP001195914">
    <property type="component" value="Unassembled WGS sequence"/>
</dbReference>
<dbReference type="InterPro" id="IPR028889">
    <property type="entry name" value="USP"/>
</dbReference>
<dbReference type="GO" id="GO:0016579">
    <property type="term" value="P:protein deubiquitination"/>
    <property type="evidence" value="ECO:0007669"/>
    <property type="project" value="InterPro"/>
</dbReference>
<dbReference type="PROSITE" id="PS50235">
    <property type="entry name" value="USP_3"/>
    <property type="match status" value="1"/>
</dbReference>
<dbReference type="GO" id="GO:0005829">
    <property type="term" value="C:cytosol"/>
    <property type="evidence" value="ECO:0007669"/>
    <property type="project" value="TreeGrafter"/>
</dbReference>
<dbReference type="GO" id="GO:0004843">
    <property type="term" value="F:cysteine-type deubiquitinase activity"/>
    <property type="evidence" value="ECO:0007669"/>
    <property type="project" value="InterPro"/>
</dbReference>
<feature type="domain" description="USP" evidence="1">
    <location>
        <begin position="201"/>
        <end position="598"/>
    </location>
</feature>
<dbReference type="SUPFAM" id="SSF54001">
    <property type="entry name" value="Cysteine proteinases"/>
    <property type="match status" value="1"/>
</dbReference>
<proteinExistence type="predicted"/>
<reference evidence="2" key="2">
    <citation type="submission" date="2021-05" db="EMBL/GenBank/DDBJ databases">
        <authorList>
            <person name="Pain A."/>
        </authorList>
    </citation>
    <scope>NUCLEOTIDE SEQUENCE</scope>
    <source>
        <strain evidence="2">1802A</strain>
    </source>
</reference>
<dbReference type="PROSITE" id="PS00973">
    <property type="entry name" value="USP_2"/>
    <property type="match status" value="1"/>
</dbReference>
<dbReference type="InterPro" id="IPR001394">
    <property type="entry name" value="Peptidase_C19_UCH"/>
</dbReference>
<dbReference type="PANTHER" id="PTHR24006">
    <property type="entry name" value="UBIQUITIN CARBOXYL-TERMINAL HYDROLASE"/>
    <property type="match status" value="1"/>
</dbReference>
<evidence type="ECO:0000313" key="2">
    <source>
        <dbReference type="EMBL" id="KAK1936061.1"/>
    </source>
</evidence>
<dbReference type="InterPro" id="IPR050164">
    <property type="entry name" value="Peptidase_C19"/>
</dbReference>